<comment type="caution">
    <text evidence="1">The sequence shown here is derived from an EMBL/GenBank/DDBJ whole genome shotgun (WGS) entry which is preliminary data.</text>
</comment>
<keyword evidence="2" id="KW-1185">Reference proteome</keyword>
<dbReference type="RefSeq" id="WP_382773543.1">
    <property type="nucleotide sequence ID" value="NZ_JBHXKZ010000012.1"/>
</dbReference>
<evidence type="ECO:0000313" key="1">
    <source>
        <dbReference type="EMBL" id="MFD4824077.1"/>
    </source>
</evidence>
<protein>
    <submittedName>
        <fullName evidence="1">Uncharacterized protein</fullName>
    </submittedName>
</protein>
<evidence type="ECO:0000313" key="2">
    <source>
        <dbReference type="Proteomes" id="UP001598352"/>
    </source>
</evidence>
<gene>
    <name evidence="1" type="ORF">ACFWOQ_15990</name>
</gene>
<organism evidence="1 2">
    <name type="scientific">Streptomyces rubiginosohelvolus</name>
    <dbReference type="NCBI Taxonomy" id="67362"/>
    <lineage>
        <taxon>Bacteria</taxon>
        <taxon>Bacillati</taxon>
        <taxon>Actinomycetota</taxon>
        <taxon>Actinomycetes</taxon>
        <taxon>Kitasatosporales</taxon>
        <taxon>Streptomycetaceae</taxon>
        <taxon>Streptomyces</taxon>
    </lineage>
</organism>
<proteinExistence type="predicted"/>
<accession>A0ABW6F2Y6</accession>
<name>A0ABW6F2Y6_9ACTN</name>
<sequence>MTDRITAHFGADGLRRFHAVSLQGAPMPDEAVRALRDQGVPVAVAPYFRAERAPCRKRNSRRDAW</sequence>
<dbReference type="Proteomes" id="UP001598352">
    <property type="component" value="Unassembled WGS sequence"/>
</dbReference>
<dbReference type="EMBL" id="JBHXKZ010000012">
    <property type="protein sequence ID" value="MFD4824077.1"/>
    <property type="molecule type" value="Genomic_DNA"/>
</dbReference>
<reference evidence="1 2" key="1">
    <citation type="submission" date="2024-09" db="EMBL/GenBank/DDBJ databases">
        <title>The Natural Products Discovery Center: Release of the First 8490 Sequenced Strains for Exploring Actinobacteria Biosynthetic Diversity.</title>
        <authorList>
            <person name="Kalkreuter E."/>
            <person name="Kautsar S.A."/>
            <person name="Yang D."/>
            <person name="Bader C.D."/>
            <person name="Teijaro C.N."/>
            <person name="Fluegel L."/>
            <person name="Davis C.M."/>
            <person name="Simpson J.R."/>
            <person name="Lauterbach L."/>
            <person name="Steele A.D."/>
            <person name="Gui C."/>
            <person name="Meng S."/>
            <person name="Li G."/>
            <person name="Viehrig K."/>
            <person name="Ye F."/>
            <person name="Su P."/>
            <person name="Kiefer A.F."/>
            <person name="Nichols A."/>
            <person name="Cepeda A.J."/>
            <person name="Yan W."/>
            <person name="Fan B."/>
            <person name="Jiang Y."/>
            <person name="Adhikari A."/>
            <person name="Zheng C.-J."/>
            <person name="Schuster L."/>
            <person name="Cowan T.M."/>
            <person name="Smanski M.J."/>
            <person name="Chevrette M.G."/>
            <person name="De Carvalho L.P.S."/>
            <person name="Shen B."/>
        </authorList>
    </citation>
    <scope>NUCLEOTIDE SEQUENCE [LARGE SCALE GENOMIC DNA]</scope>
    <source>
        <strain evidence="1 2">NPDC058428</strain>
    </source>
</reference>